<name>A0AAD4R9C8_9BILA</name>
<dbReference type="EMBL" id="JAKKPZ010000008">
    <property type="protein sequence ID" value="KAI1718281.1"/>
    <property type="molecule type" value="Genomic_DNA"/>
</dbReference>
<sequence length="169" mass="18873">MFFAVLLYVLCFTADVRGIITNSSHADLFRILGHLYCGNQRVTGVLDIVKGSKVLKSCQVTNNSVTIKHDIKERLPYWVGLDFRTPCGVISREGTCCDHKFKLTAYSPRGRAIMIQNETPINITNDLPAENLLERIKLGHATLICTDTDPKACQPIKYASNGKAYSYCE</sequence>
<protein>
    <submittedName>
        <fullName evidence="2">Uncharacterized protein</fullName>
    </submittedName>
</protein>
<evidence type="ECO:0000313" key="2">
    <source>
        <dbReference type="EMBL" id="KAI1718281.1"/>
    </source>
</evidence>
<dbReference type="AlphaFoldDB" id="A0AAD4R9C8"/>
<organism evidence="2 3">
    <name type="scientific">Ditylenchus destructor</name>
    <dbReference type="NCBI Taxonomy" id="166010"/>
    <lineage>
        <taxon>Eukaryota</taxon>
        <taxon>Metazoa</taxon>
        <taxon>Ecdysozoa</taxon>
        <taxon>Nematoda</taxon>
        <taxon>Chromadorea</taxon>
        <taxon>Rhabditida</taxon>
        <taxon>Tylenchina</taxon>
        <taxon>Tylenchomorpha</taxon>
        <taxon>Sphaerularioidea</taxon>
        <taxon>Anguinidae</taxon>
        <taxon>Anguininae</taxon>
        <taxon>Ditylenchus</taxon>
    </lineage>
</organism>
<reference evidence="2" key="1">
    <citation type="submission" date="2022-01" db="EMBL/GenBank/DDBJ databases">
        <title>Genome Sequence Resource for Two Populations of Ditylenchus destructor, the Migratory Endoparasitic Phytonematode.</title>
        <authorList>
            <person name="Zhang H."/>
            <person name="Lin R."/>
            <person name="Xie B."/>
        </authorList>
    </citation>
    <scope>NUCLEOTIDE SEQUENCE</scope>
    <source>
        <strain evidence="2">BazhouSP</strain>
    </source>
</reference>
<accession>A0AAD4R9C8</accession>
<feature type="chain" id="PRO_5042019889" evidence="1">
    <location>
        <begin position="19"/>
        <end position="169"/>
    </location>
</feature>
<dbReference type="Proteomes" id="UP001201812">
    <property type="component" value="Unassembled WGS sequence"/>
</dbReference>
<keyword evidence="3" id="KW-1185">Reference proteome</keyword>
<comment type="caution">
    <text evidence="2">The sequence shown here is derived from an EMBL/GenBank/DDBJ whole genome shotgun (WGS) entry which is preliminary data.</text>
</comment>
<feature type="signal peptide" evidence="1">
    <location>
        <begin position="1"/>
        <end position="18"/>
    </location>
</feature>
<keyword evidence="1" id="KW-0732">Signal</keyword>
<evidence type="ECO:0000256" key="1">
    <source>
        <dbReference type="SAM" id="SignalP"/>
    </source>
</evidence>
<gene>
    <name evidence="2" type="ORF">DdX_06701</name>
</gene>
<evidence type="ECO:0000313" key="3">
    <source>
        <dbReference type="Proteomes" id="UP001201812"/>
    </source>
</evidence>
<proteinExistence type="predicted"/>